<evidence type="ECO:0000313" key="3">
    <source>
        <dbReference type="Proteomes" id="UP000053890"/>
    </source>
</evidence>
<gene>
    <name evidence="2" type="ORF">RHOBADRAFT_21355</name>
</gene>
<evidence type="ECO:0000256" key="1">
    <source>
        <dbReference type="SAM" id="MobiDB-lite"/>
    </source>
</evidence>
<protein>
    <submittedName>
        <fullName evidence="2">Uncharacterized protein</fullName>
    </submittedName>
</protein>
<keyword evidence="3" id="KW-1185">Reference proteome</keyword>
<dbReference type="RefSeq" id="XP_018273391.1">
    <property type="nucleotide sequence ID" value="XM_018412549.1"/>
</dbReference>
<feature type="region of interest" description="Disordered" evidence="1">
    <location>
        <begin position="245"/>
        <end position="269"/>
    </location>
</feature>
<dbReference type="AlphaFoldDB" id="A0A194S9R7"/>
<sequence length="375" mass="41244">MSSPPTMSSDDEAPRIPPRPVTLSDQADAAAEIVCTLAEHKIKVIASGTSGCPVFELAYDQPQNVDIKVHPAWLRSQGRIVRSTGVKVPVSSPRTILLDLLCSTADSFECNAVEQAYCDLSALYVFLLLVSCTTVDGKSSSPFISMDWTHEAWVKDYAEHLRTDDKLADQYADARRMLKYLDVDEHLSEAGLRRWATWLLDNVDRQRRVPVEDTSRSRSPGSDPRIVAERMSTFLHRVKAMVRPPRYSSSPERLDTAMSPPASSAASRRHEPVTLLDQAEAAVDIVQSFNERKPSIKVTPNGSAAVGLLARHFRKAQPDAFQLAGALGFGPVLMTSSSSCRLEKIAKLQDLPSRNGSKRRSRCALTSLSPSLSPD</sequence>
<name>A0A194S9R7_RHOGW</name>
<dbReference type="EMBL" id="KQ474074">
    <property type="protein sequence ID" value="KPV77342.1"/>
    <property type="molecule type" value="Genomic_DNA"/>
</dbReference>
<organism evidence="2 3">
    <name type="scientific">Rhodotorula graminis (strain WP1)</name>
    <dbReference type="NCBI Taxonomy" id="578459"/>
    <lineage>
        <taxon>Eukaryota</taxon>
        <taxon>Fungi</taxon>
        <taxon>Dikarya</taxon>
        <taxon>Basidiomycota</taxon>
        <taxon>Pucciniomycotina</taxon>
        <taxon>Microbotryomycetes</taxon>
        <taxon>Sporidiobolales</taxon>
        <taxon>Sporidiobolaceae</taxon>
        <taxon>Rhodotorula</taxon>
    </lineage>
</organism>
<proteinExistence type="predicted"/>
<dbReference type="Proteomes" id="UP000053890">
    <property type="component" value="Unassembled WGS sequence"/>
</dbReference>
<evidence type="ECO:0000313" key="2">
    <source>
        <dbReference type="EMBL" id="KPV77342.1"/>
    </source>
</evidence>
<feature type="region of interest" description="Disordered" evidence="1">
    <location>
        <begin position="1"/>
        <end position="22"/>
    </location>
</feature>
<accession>A0A194S9R7</accession>
<feature type="compositionally biased region" description="Polar residues" evidence="1">
    <location>
        <begin position="364"/>
        <end position="375"/>
    </location>
</feature>
<feature type="compositionally biased region" description="Low complexity" evidence="1">
    <location>
        <begin position="257"/>
        <end position="266"/>
    </location>
</feature>
<reference evidence="2 3" key="1">
    <citation type="journal article" date="2015" name="Front. Microbiol.">
        <title>Genome sequence of the plant growth promoting endophytic yeast Rhodotorula graminis WP1.</title>
        <authorList>
            <person name="Firrincieli A."/>
            <person name="Otillar R."/>
            <person name="Salamov A."/>
            <person name="Schmutz J."/>
            <person name="Khan Z."/>
            <person name="Redman R.S."/>
            <person name="Fleck N.D."/>
            <person name="Lindquist E."/>
            <person name="Grigoriev I.V."/>
            <person name="Doty S.L."/>
        </authorList>
    </citation>
    <scope>NUCLEOTIDE SEQUENCE [LARGE SCALE GENOMIC DNA]</scope>
    <source>
        <strain evidence="2 3">WP1</strain>
    </source>
</reference>
<feature type="region of interest" description="Disordered" evidence="1">
    <location>
        <begin position="353"/>
        <end position="375"/>
    </location>
</feature>
<dbReference type="GeneID" id="28972998"/>